<reference evidence="6 7" key="1">
    <citation type="submission" date="2016-11" db="EMBL/GenBank/DDBJ databases">
        <title>The macronuclear genome of Stentor coeruleus: a giant cell with tiny introns.</title>
        <authorList>
            <person name="Slabodnick M."/>
            <person name="Ruby J.G."/>
            <person name="Reiff S.B."/>
            <person name="Swart E.C."/>
            <person name="Gosai S."/>
            <person name="Prabakaran S."/>
            <person name="Witkowska E."/>
            <person name="Larue G.E."/>
            <person name="Fisher S."/>
            <person name="Freeman R.M."/>
            <person name="Gunawardena J."/>
            <person name="Chu W."/>
            <person name="Stover N.A."/>
            <person name="Gregory B.D."/>
            <person name="Nowacki M."/>
            <person name="Derisi J."/>
            <person name="Roy S.W."/>
            <person name="Marshall W.F."/>
            <person name="Sood P."/>
        </authorList>
    </citation>
    <scope>NUCLEOTIDE SEQUENCE [LARGE SCALE GENOMIC DNA]</scope>
    <source>
        <strain evidence="6">WM001</strain>
    </source>
</reference>
<proteinExistence type="predicted"/>
<feature type="chain" id="PRO_5012481110" description="Phospholipid/glycerol acyltransferase domain-containing protein" evidence="4">
    <location>
        <begin position="31"/>
        <end position="235"/>
    </location>
</feature>
<comment type="caution">
    <text evidence="6">The sequence shown here is derived from an EMBL/GenBank/DDBJ whole genome shotgun (WGS) entry which is preliminary data.</text>
</comment>
<evidence type="ECO:0000313" key="6">
    <source>
        <dbReference type="EMBL" id="OMJ67476.1"/>
    </source>
</evidence>
<keyword evidence="2" id="KW-0012">Acyltransferase</keyword>
<feature type="signal peptide" evidence="4">
    <location>
        <begin position="1"/>
        <end position="30"/>
    </location>
</feature>
<evidence type="ECO:0000256" key="4">
    <source>
        <dbReference type="SAM" id="SignalP"/>
    </source>
</evidence>
<evidence type="ECO:0000256" key="3">
    <source>
        <dbReference type="SAM" id="Phobius"/>
    </source>
</evidence>
<dbReference type="AlphaFoldDB" id="A0A1R2ASK6"/>
<feature type="domain" description="Phospholipid/glycerol acyltransferase" evidence="5">
    <location>
        <begin position="50"/>
        <end position="170"/>
    </location>
</feature>
<name>A0A1R2ASK6_9CILI</name>
<evidence type="ECO:0000259" key="5">
    <source>
        <dbReference type="Pfam" id="PF01553"/>
    </source>
</evidence>
<dbReference type="Pfam" id="PF01553">
    <property type="entry name" value="Acyltransferase"/>
    <property type="match status" value="1"/>
</dbReference>
<dbReference type="SUPFAM" id="SSF69593">
    <property type="entry name" value="Glycerol-3-phosphate (1)-acyltransferase"/>
    <property type="match status" value="1"/>
</dbReference>
<keyword evidence="3" id="KW-0812">Transmembrane</keyword>
<dbReference type="InterPro" id="IPR002123">
    <property type="entry name" value="Plipid/glycerol_acylTrfase"/>
</dbReference>
<dbReference type="GO" id="GO:0003841">
    <property type="term" value="F:1-acylglycerol-3-phosphate O-acyltransferase activity"/>
    <property type="evidence" value="ECO:0007669"/>
    <property type="project" value="TreeGrafter"/>
</dbReference>
<keyword evidence="3" id="KW-0472">Membrane</keyword>
<sequence>MFFIRVCYCFQMFTLYSLLVRMWTIDDIQGYWTDHATWFCGMSLQKMEGSVPVMKGRSAMLLGNHRNFCDFIMHDVITEHSANFLSRALVGLVFPFMALISWITDGIWFFIRGSTKDFDGFFEWIDTKFNSHKTGRTHLLVYPEGHRNLKKEPLPLRSGMIRYAFSRKMPLQMFMCSGYDEVMNEKKISARWGNAVVKYKIFEPIFTDQYMNFDSLMDEIRSKFVERFNEVHNPK</sequence>
<evidence type="ECO:0000256" key="1">
    <source>
        <dbReference type="ARBA" id="ARBA00022679"/>
    </source>
</evidence>
<dbReference type="PANTHER" id="PTHR10434:SF11">
    <property type="entry name" value="1-ACYL-SN-GLYCEROL-3-PHOSPHATE ACYLTRANSFERASE"/>
    <property type="match status" value="1"/>
</dbReference>
<keyword evidence="1" id="KW-0808">Transferase</keyword>
<keyword evidence="4" id="KW-0732">Signal</keyword>
<evidence type="ECO:0000256" key="2">
    <source>
        <dbReference type="ARBA" id="ARBA00023315"/>
    </source>
</evidence>
<keyword evidence="7" id="KW-1185">Reference proteome</keyword>
<protein>
    <recommendedName>
        <fullName evidence="5">Phospholipid/glycerol acyltransferase domain-containing protein</fullName>
    </recommendedName>
</protein>
<accession>A0A1R2ASK6</accession>
<gene>
    <name evidence="6" type="ORF">SteCoe_35355</name>
</gene>
<dbReference type="Proteomes" id="UP000187209">
    <property type="component" value="Unassembled WGS sequence"/>
</dbReference>
<dbReference type="EMBL" id="MPUH01001491">
    <property type="protein sequence ID" value="OMJ67476.1"/>
    <property type="molecule type" value="Genomic_DNA"/>
</dbReference>
<keyword evidence="3" id="KW-1133">Transmembrane helix</keyword>
<dbReference type="OrthoDB" id="284525at2759"/>
<organism evidence="6 7">
    <name type="scientific">Stentor coeruleus</name>
    <dbReference type="NCBI Taxonomy" id="5963"/>
    <lineage>
        <taxon>Eukaryota</taxon>
        <taxon>Sar</taxon>
        <taxon>Alveolata</taxon>
        <taxon>Ciliophora</taxon>
        <taxon>Postciliodesmatophora</taxon>
        <taxon>Heterotrichea</taxon>
        <taxon>Heterotrichida</taxon>
        <taxon>Stentoridae</taxon>
        <taxon>Stentor</taxon>
    </lineage>
</organism>
<evidence type="ECO:0000313" key="7">
    <source>
        <dbReference type="Proteomes" id="UP000187209"/>
    </source>
</evidence>
<dbReference type="GO" id="GO:0006654">
    <property type="term" value="P:phosphatidic acid biosynthetic process"/>
    <property type="evidence" value="ECO:0007669"/>
    <property type="project" value="TreeGrafter"/>
</dbReference>
<feature type="transmembrane region" description="Helical" evidence="3">
    <location>
        <begin position="88"/>
        <end position="111"/>
    </location>
</feature>
<dbReference type="PANTHER" id="PTHR10434">
    <property type="entry name" value="1-ACYL-SN-GLYCEROL-3-PHOSPHATE ACYLTRANSFERASE"/>
    <property type="match status" value="1"/>
</dbReference>